<comment type="caution">
    <text evidence="2">The sequence shown here is derived from an EMBL/GenBank/DDBJ whole genome shotgun (WGS) entry which is preliminary data.</text>
</comment>
<evidence type="ECO:0000313" key="2">
    <source>
        <dbReference type="EMBL" id="RAY14986.1"/>
    </source>
</evidence>
<dbReference type="OrthoDB" id="3473321at2"/>
<accession>A0A365H7P1</accession>
<feature type="region of interest" description="Disordered" evidence="1">
    <location>
        <begin position="1"/>
        <end position="35"/>
    </location>
</feature>
<dbReference type="RefSeq" id="WP_111865133.1">
    <property type="nucleotide sequence ID" value="NZ_QLYX01000004.1"/>
</dbReference>
<gene>
    <name evidence="2" type="ORF">DPM19_09555</name>
</gene>
<reference evidence="2 3" key="1">
    <citation type="submission" date="2018-06" db="EMBL/GenBank/DDBJ databases">
        <title>Actinomadura craniellae sp. nov. isolated from marine sponge Craniella sp.</title>
        <authorList>
            <person name="Li L."/>
            <person name="Xu Q.H."/>
            <person name="Lin H.W."/>
            <person name="Lu Y.H."/>
        </authorList>
    </citation>
    <scope>NUCLEOTIDE SEQUENCE [LARGE SCALE GENOMIC DNA]</scope>
    <source>
        <strain evidence="2 3">LHW63021</strain>
    </source>
</reference>
<organism evidence="2 3">
    <name type="scientific">Actinomadura craniellae</name>
    <dbReference type="NCBI Taxonomy" id="2231787"/>
    <lineage>
        <taxon>Bacteria</taxon>
        <taxon>Bacillati</taxon>
        <taxon>Actinomycetota</taxon>
        <taxon>Actinomycetes</taxon>
        <taxon>Streptosporangiales</taxon>
        <taxon>Thermomonosporaceae</taxon>
        <taxon>Actinomadura</taxon>
    </lineage>
</organism>
<proteinExistence type="predicted"/>
<keyword evidence="3" id="KW-1185">Reference proteome</keyword>
<name>A0A365H7P1_9ACTN</name>
<evidence type="ECO:0000313" key="3">
    <source>
        <dbReference type="Proteomes" id="UP000251891"/>
    </source>
</evidence>
<dbReference type="AlphaFoldDB" id="A0A365H7P1"/>
<protein>
    <submittedName>
        <fullName evidence="2">Uncharacterized protein</fullName>
    </submittedName>
</protein>
<evidence type="ECO:0000256" key="1">
    <source>
        <dbReference type="SAM" id="MobiDB-lite"/>
    </source>
</evidence>
<feature type="region of interest" description="Disordered" evidence="1">
    <location>
        <begin position="190"/>
        <end position="242"/>
    </location>
</feature>
<dbReference type="Proteomes" id="UP000251891">
    <property type="component" value="Unassembled WGS sequence"/>
</dbReference>
<sequence length="242" mass="25367">MPDDTNAQSAEFAAKALDAFQEHAQPGPAPDHRKDAEHAAGLVGDLLIDLMHYADRRGLDFDETLLAARLFYADETATAQDTAVQHARALAGAVQRLNEATAPWESWPGLSDPQSVHAVLDELTAAIGGLGPVLSQLSDYLRNKAGEDRQPGERAEAAYATAFHLQAARGSVADLAEVLDSARCLADGLTTAKPGPDPPHPGPVGLAARDFPAGLDELLGRADPDPPPAPGSPQGPHRGPRP</sequence>
<dbReference type="EMBL" id="QLYX01000004">
    <property type="protein sequence ID" value="RAY14986.1"/>
    <property type="molecule type" value="Genomic_DNA"/>
</dbReference>